<feature type="domain" description="Exportin-1/Importin-beta-like" evidence="1">
    <location>
        <begin position="91"/>
        <end position="187"/>
    </location>
</feature>
<dbReference type="InterPro" id="IPR016024">
    <property type="entry name" value="ARM-type_fold"/>
</dbReference>
<evidence type="ECO:0000259" key="1">
    <source>
        <dbReference type="Pfam" id="PF08389"/>
    </source>
</evidence>
<dbReference type="Gene3D" id="1.25.10.10">
    <property type="entry name" value="Leucine-rich Repeat Variant"/>
    <property type="match status" value="2"/>
</dbReference>
<dbReference type="InterPro" id="IPR011989">
    <property type="entry name" value="ARM-like"/>
</dbReference>
<dbReference type="InterPro" id="IPR013598">
    <property type="entry name" value="Exportin-1/Importin-b-like"/>
</dbReference>
<proteinExistence type="predicted"/>
<dbReference type="GeneID" id="94830382"/>
<dbReference type="RefSeq" id="XP_068348017.1">
    <property type="nucleotide sequence ID" value="XM_068495678.1"/>
</dbReference>
<accession>A0A1J4J6R2</accession>
<dbReference type="AlphaFoldDB" id="A0A1J4J6R2"/>
<protein>
    <recommendedName>
        <fullName evidence="1">Exportin-1/Importin-beta-like domain-containing protein</fullName>
    </recommendedName>
</protein>
<sequence length="871" mass="99368">MDLEQALLASFMPGANQQNALNFLFECTQNPSFFQPSVDFFFKTNNEKVRELVTSIILSMVDRLWSNIDPQVCANFRSQIVQFFFTNDISPNISSQLEIIIASIAFNDWPEVWPSFIDEIVNIINDGNSNNISPLVINGLPKFFHILTNLVTRFSTSQYITVMRRNLLVLELQFKVVEIINYLQSISCEQVLGTEIGLSFIMFMEYFCQLNFEDQQICLNIANFLFSNFASAYPLTFKALDHLIVRKPIDLSLFHLSIQAILNLMQKQIADPTNLIEFICHLVKIALPIFPQCCTDSSFFGAMRCILEFTITNSPKNDYHEEIWDLWAELLHHFADGMQLRTSALYLILEPILPSTLAGLFELLPLAMLQSRLRSFHTISAIIAYSIIDDNLLISFLAQKPLSSALLIALGIINCLHDNELFDAIMNNVIPQVLTNYNIDINSSLFVLSRNSEYLRNHPEVLKEFLNIISNLLVNAENNEIKQSALFALNHIASKIPESIYDHCQEFIIFMIQNFIDPTKLERCDFLRTCRILSKIVASVRSKDDQMKLAEMLTTPISVLLTGNTTEMIQIGCLAASNFAYIPALSCEPTMQFLWPPLSIALNNTKNNELFYDVCECFSTTIRTVPWKRCFQVVSSFVTFIQTVANQECAIVHACSQIRLCHREMDEFRAIILENFITKLSQQNVTAEFLEFFEAFDIIDNTEEGLVLPIACQAIRCFDLNITKISLKILLVHYRAKQVPFMLSCDHEIIIAIFDALFDQMHHKVIKKLLSLLYHVVDKMHKRQIPFEQSIFGAIKEKVCDDGLSQKFVISLKNSITSESMFTELAGNLLIAAGRANPSEIQMLSDTCDTRAKTVTFLSRGIFQNEDEIAK</sequence>
<dbReference type="EMBL" id="MLAK01001282">
    <property type="protein sequence ID" value="OHS94880.1"/>
    <property type="molecule type" value="Genomic_DNA"/>
</dbReference>
<dbReference type="VEuPathDB" id="TrichDB:TRFO_10812"/>
<organism evidence="2 3">
    <name type="scientific">Tritrichomonas foetus</name>
    <dbReference type="NCBI Taxonomy" id="1144522"/>
    <lineage>
        <taxon>Eukaryota</taxon>
        <taxon>Metamonada</taxon>
        <taxon>Parabasalia</taxon>
        <taxon>Tritrichomonadida</taxon>
        <taxon>Tritrichomonadidae</taxon>
        <taxon>Tritrichomonas</taxon>
    </lineage>
</organism>
<evidence type="ECO:0000313" key="3">
    <source>
        <dbReference type="Proteomes" id="UP000179807"/>
    </source>
</evidence>
<comment type="caution">
    <text evidence="2">The sequence shown here is derived from an EMBL/GenBank/DDBJ whole genome shotgun (WGS) entry which is preliminary data.</text>
</comment>
<evidence type="ECO:0000313" key="2">
    <source>
        <dbReference type="EMBL" id="OHS94880.1"/>
    </source>
</evidence>
<gene>
    <name evidence="2" type="ORF">TRFO_10812</name>
</gene>
<reference evidence="2" key="1">
    <citation type="submission" date="2016-10" db="EMBL/GenBank/DDBJ databases">
        <authorList>
            <person name="Benchimol M."/>
            <person name="Almeida L.G."/>
            <person name="Vasconcelos A.T."/>
            <person name="Perreira-Neves A."/>
            <person name="Rosa I.A."/>
            <person name="Tasca T."/>
            <person name="Bogo M.R."/>
            <person name="de Souza W."/>
        </authorList>
    </citation>
    <scope>NUCLEOTIDE SEQUENCE [LARGE SCALE GENOMIC DNA]</scope>
    <source>
        <strain evidence="2">K</strain>
    </source>
</reference>
<dbReference type="Pfam" id="PF08389">
    <property type="entry name" value="Xpo1"/>
    <property type="match status" value="1"/>
</dbReference>
<dbReference type="SUPFAM" id="SSF48371">
    <property type="entry name" value="ARM repeat"/>
    <property type="match status" value="1"/>
</dbReference>
<keyword evidence="3" id="KW-1185">Reference proteome</keyword>
<name>A0A1J4J6R2_9EUKA</name>
<dbReference type="Proteomes" id="UP000179807">
    <property type="component" value="Unassembled WGS sequence"/>
</dbReference>